<dbReference type="EMBL" id="ML987189">
    <property type="protein sequence ID" value="KAF2256198.1"/>
    <property type="molecule type" value="Genomic_DNA"/>
</dbReference>
<keyword evidence="2" id="KW-1185">Reference proteome</keyword>
<evidence type="ECO:0000313" key="1">
    <source>
        <dbReference type="EMBL" id="KAF2256198.1"/>
    </source>
</evidence>
<reference evidence="1" key="1">
    <citation type="journal article" date="2020" name="Stud. Mycol.">
        <title>101 Dothideomycetes genomes: a test case for predicting lifestyles and emergence of pathogens.</title>
        <authorList>
            <person name="Haridas S."/>
            <person name="Albert R."/>
            <person name="Binder M."/>
            <person name="Bloem J."/>
            <person name="Labutti K."/>
            <person name="Salamov A."/>
            <person name="Andreopoulos B."/>
            <person name="Baker S."/>
            <person name="Barry K."/>
            <person name="Bills G."/>
            <person name="Bluhm B."/>
            <person name="Cannon C."/>
            <person name="Castanera R."/>
            <person name="Culley D."/>
            <person name="Daum C."/>
            <person name="Ezra D."/>
            <person name="Gonzalez J."/>
            <person name="Henrissat B."/>
            <person name="Kuo A."/>
            <person name="Liang C."/>
            <person name="Lipzen A."/>
            <person name="Lutzoni F."/>
            <person name="Magnuson J."/>
            <person name="Mondo S."/>
            <person name="Nolan M."/>
            <person name="Ohm R."/>
            <person name="Pangilinan J."/>
            <person name="Park H.-J."/>
            <person name="Ramirez L."/>
            <person name="Alfaro M."/>
            <person name="Sun H."/>
            <person name="Tritt A."/>
            <person name="Yoshinaga Y."/>
            <person name="Zwiers L.-H."/>
            <person name="Turgeon B."/>
            <person name="Goodwin S."/>
            <person name="Spatafora J."/>
            <person name="Crous P."/>
            <person name="Grigoriev I."/>
        </authorList>
    </citation>
    <scope>NUCLEOTIDE SEQUENCE</scope>
    <source>
        <strain evidence="1">CBS 122368</strain>
    </source>
</reference>
<dbReference type="GeneID" id="54587657"/>
<accession>A0A6A6J0Z3</accession>
<gene>
    <name evidence="1" type="ORF">BU26DRAFT_574168</name>
</gene>
<dbReference type="OrthoDB" id="3792344at2759"/>
<dbReference type="AlphaFoldDB" id="A0A6A6J0Z3"/>
<sequence length="478" mass="55921">MNADSQGSLWSHRRLDVVRLSNQWKYRLGKWGIFKNICAEEANYIRMVKMGLRQPEECWDCLVVASGILLDILEVRRYCQRERKKKTGPQGAKRSTIRPPRRHFVFIPLPFTFSRLEEPSIFNIFRRLLWFTSMHFDSCFDTGTWSKDNCGLYGRAHELRIGLVQLSKLHNRLCDALKQFRRRKTNLAFALIGSAFELHEAIVRTYHHRQFPDILAIMLLIERAGLSEIQICMATNLYDWATTILHENDPRRHMFRTLASIPWDTTGDLYLAFDAYCRHLWMSRGSGTNQIKAYYSYNQASLPRADDGRFYDLYRRKSLAEIDLILKQVDEQLGVYSHPTFCLWHTAIRYLLKESRLAEAECVARSLSQRLLQAPHMIQDQGDIQLNVDILLSFFLLGSAQHSLLLFENSMHSFVMCIKTRRMAVSEYNWDPTIAFALEEADSMARRLGNFIMAEGFKRQLDGMYAAVEEKDRMQQSR</sequence>
<dbReference type="RefSeq" id="XP_033691202.1">
    <property type="nucleotide sequence ID" value="XM_033834327.1"/>
</dbReference>
<organism evidence="1 2">
    <name type="scientific">Trematosphaeria pertusa</name>
    <dbReference type="NCBI Taxonomy" id="390896"/>
    <lineage>
        <taxon>Eukaryota</taxon>
        <taxon>Fungi</taxon>
        <taxon>Dikarya</taxon>
        <taxon>Ascomycota</taxon>
        <taxon>Pezizomycotina</taxon>
        <taxon>Dothideomycetes</taxon>
        <taxon>Pleosporomycetidae</taxon>
        <taxon>Pleosporales</taxon>
        <taxon>Massarineae</taxon>
        <taxon>Trematosphaeriaceae</taxon>
        <taxon>Trematosphaeria</taxon>
    </lineage>
</organism>
<proteinExistence type="predicted"/>
<evidence type="ECO:0000313" key="2">
    <source>
        <dbReference type="Proteomes" id="UP000800094"/>
    </source>
</evidence>
<evidence type="ECO:0008006" key="3">
    <source>
        <dbReference type="Google" id="ProtNLM"/>
    </source>
</evidence>
<dbReference type="Proteomes" id="UP000800094">
    <property type="component" value="Unassembled WGS sequence"/>
</dbReference>
<name>A0A6A6J0Z3_9PLEO</name>
<protein>
    <recommendedName>
        <fullName evidence="3">Clr5 domain-containing protein</fullName>
    </recommendedName>
</protein>